<dbReference type="Proteomes" id="UP000296352">
    <property type="component" value="Chromosome"/>
</dbReference>
<dbReference type="GO" id="GO:0008955">
    <property type="term" value="F:peptidoglycan glycosyltransferase activity"/>
    <property type="evidence" value="ECO:0007669"/>
    <property type="project" value="UniProtKB-EC"/>
</dbReference>
<keyword evidence="10" id="KW-0511">Multifunctional enzyme</keyword>
<keyword evidence="3" id="KW-0121">Carboxypeptidase</keyword>
<evidence type="ECO:0000256" key="13">
    <source>
        <dbReference type="ARBA" id="ARBA00049902"/>
    </source>
</evidence>
<keyword evidence="18" id="KW-1185">Reference proteome</keyword>
<dbReference type="EMBL" id="CP039247">
    <property type="protein sequence ID" value="QCB27523.1"/>
    <property type="molecule type" value="Genomic_DNA"/>
</dbReference>
<evidence type="ECO:0000256" key="11">
    <source>
        <dbReference type="ARBA" id="ARBA00023316"/>
    </source>
</evidence>
<dbReference type="InterPro" id="IPR023346">
    <property type="entry name" value="Lysozyme-like_dom_sf"/>
</dbReference>
<evidence type="ECO:0000256" key="3">
    <source>
        <dbReference type="ARBA" id="ARBA00022645"/>
    </source>
</evidence>
<gene>
    <name evidence="17" type="primary">pbpG</name>
    <name evidence="17" type="ORF">CENDO_01100</name>
</gene>
<evidence type="ECO:0000313" key="17">
    <source>
        <dbReference type="EMBL" id="QCB27523.1"/>
    </source>
</evidence>
<feature type="domain" description="Glycosyl transferase family 51" evidence="16">
    <location>
        <begin position="70"/>
        <end position="252"/>
    </location>
</feature>
<evidence type="ECO:0000256" key="14">
    <source>
        <dbReference type="SAM" id="MobiDB-lite"/>
    </source>
</evidence>
<dbReference type="SUPFAM" id="SSF53955">
    <property type="entry name" value="Lysozyme-like"/>
    <property type="match status" value="1"/>
</dbReference>
<dbReference type="GO" id="GO:0006508">
    <property type="term" value="P:proteolysis"/>
    <property type="evidence" value="ECO:0007669"/>
    <property type="project" value="UniProtKB-KW"/>
</dbReference>
<keyword evidence="4" id="KW-0645">Protease</keyword>
<dbReference type="SUPFAM" id="SSF56601">
    <property type="entry name" value="beta-lactamase/transpeptidase-like"/>
    <property type="match status" value="1"/>
</dbReference>
<sequence length="815" mass="85596" precursor="true">MNISKSLAKIVLATTLVGLLIAVALAPVAGISGVAIARTNASMESDVDDLSAGEAPGVTVIKDADGNNMAYLFQQRRHPVRGDQISQDMKDAIVSIEDQRFYEHEGVDFQGNFRALATNVLAGGVQQGASTLNQQYVKNFLLLVRATTPEEQQAATEQSIGRKLREIRMAADIDKKLSKDEILTNYLNLVPFGNHAYGIEAAARTYFGISAAELSLGQSAMLAGMVQSSEYLNPYTNTAEVTDRRDLVLQTMARNGYVTQEEADAAAAQGLGVLESPALLPNGCIGANDRGFFCDYVLQYLADKGLDEQELSRGGYTVNTTLRPAVQDAAKAAIDSQVNPNQPGVAGVINVLEPSPNSREVTAMVSSRTYGLDLESGQTILPQPYSMVGNGAGSVFKVFTAAAALDAGYGVQSNLEVPSRYEAEGLGRGGAENCPPDRYCVENTGTYRGTMTLQDTLAQSPNTSFIKLEEQVGIDHVVDMAVKLGLRSYDDPGTYDGENSIAQFAKDAPMGSFTLGPTAVNPLELANVGATIASGGNWCEPDPIASVTDKEGNEVYIEETPCEQALDFDVSNALANALSSDSVDGTAANAARAMGFGGRVAAKTGTTESNQSAAFLGFNSKIAAAPYIYNDGTSTTPLCANPARQCGEGNLYGGEEPARAFFSIAGQVAADGAIAGYDRAYDKGVSGEEILDQQRNRGEAEAVSTLEDRGYTVKVTRVNGDGVAYGRVVRALEPNGGLKKGAEVVLQVSDGTGAPSNDSSAGSAPAQPGAPQPGSPGGPGRTNQQPAPAPQAPRPLISQNDVDRITNDLRNMFGL</sequence>
<organism evidence="17 18">
    <name type="scientific">Corynebacterium endometrii</name>
    <dbReference type="NCBI Taxonomy" id="2488819"/>
    <lineage>
        <taxon>Bacteria</taxon>
        <taxon>Bacillati</taxon>
        <taxon>Actinomycetota</taxon>
        <taxon>Actinomycetes</taxon>
        <taxon>Mycobacteriales</taxon>
        <taxon>Corynebacteriaceae</taxon>
        <taxon>Corynebacterium</taxon>
    </lineage>
</organism>
<evidence type="ECO:0000256" key="12">
    <source>
        <dbReference type="ARBA" id="ARBA00034000"/>
    </source>
</evidence>
<dbReference type="PANTHER" id="PTHR32282:SF33">
    <property type="entry name" value="PEPTIDOGLYCAN GLYCOSYLTRANSFERASE"/>
    <property type="match status" value="1"/>
</dbReference>
<evidence type="ECO:0000313" key="18">
    <source>
        <dbReference type="Proteomes" id="UP000296352"/>
    </source>
</evidence>
<proteinExistence type="inferred from homology"/>
<name>A0A4P7QDR6_9CORY</name>
<dbReference type="InterPro" id="IPR001460">
    <property type="entry name" value="PCN-bd_Tpept"/>
</dbReference>
<keyword evidence="7" id="KW-0378">Hydrolase</keyword>
<dbReference type="KEGG" id="cee:CENDO_01100"/>
<evidence type="ECO:0000256" key="4">
    <source>
        <dbReference type="ARBA" id="ARBA00022670"/>
    </source>
</evidence>
<evidence type="ECO:0000259" key="15">
    <source>
        <dbReference type="Pfam" id="PF00905"/>
    </source>
</evidence>
<dbReference type="Gene3D" id="3.40.710.10">
    <property type="entry name" value="DD-peptidase/beta-lactamase superfamily"/>
    <property type="match status" value="1"/>
</dbReference>
<comment type="catalytic activity">
    <reaction evidence="13">
        <text>[GlcNAc-(1-&gt;4)-Mur2Ac(oyl-L-Ala-gamma-D-Glu-L-Lys-D-Ala-D-Ala)](n)-di-trans,octa-cis-undecaprenyl diphosphate + beta-D-GlcNAc-(1-&gt;4)-Mur2Ac(oyl-L-Ala-gamma-D-Glu-L-Lys-D-Ala-D-Ala)-di-trans,octa-cis-undecaprenyl diphosphate = [GlcNAc-(1-&gt;4)-Mur2Ac(oyl-L-Ala-gamma-D-Glu-L-Lys-D-Ala-D-Ala)](n+1)-di-trans,octa-cis-undecaprenyl diphosphate + di-trans,octa-cis-undecaprenyl diphosphate + H(+)</text>
        <dbReference type="Rhea" id="RHEA:23708"/>
        <dbReference type="Rhea" id="RHEA-COMP:9602"/>
        <dbReference type="Rhea" id="RHEA-COMP:9603"/>
        <dbReference type="ChEBI" id="CHEBI:15378"/>
        <dbReference type="ChEBI" id="CHEBI:58405"/>
        <dbReference type="ChEBI" id="CHEBI:60033"/>
        <dbReference type="ChEBI" id="CHEBI:78435"/>
        <dbReference type="EC" id="2.4.99.28"/>
    </reaction>
</comment>
<keyword evidence="8" id="KW-0133">Cell shape</keyword>
<evidence type="ECO:0000256" key="8">
    <source>
        <dbReference type="ARBA" id="ARBA00022960"/>
    </source>
</evidence>
<dbReference type="Gene3D" id="1.10.3810.10">
    <property type="entry name" value="Biosynthetic peptidoglycan transglycosylase-like"/>
    <property type="match status" value="1"/>
</dbReference>
<dbReference type="GO" id="GO:0008658">
    <property type="term" value="F:penicillin binding"/>
    <property type="evidence" value="ECO:0007669"/>
    <property type="project" value="InterPro"/>
</dbReference>
<dbReference type="InterPro" id="IPR036950">
    <property type="entry name" value="PBP_transglycosylase"/>
</dbReference>
<dbReference type="GO" id="GO:0009252">
    <property type="term" value="P:peptidoglycan biosynthetic process"/>
    <property type="evidence" value="ECO:0007669"/>
    <property type="project" value="UniProtKB-KW"/>
</dbReference>
<evidence type="ECO:0000259" key="16">
    <source>
        <dbReference type="Pfam" id="PF00912"/>
    </source>
</evidence>
<dbReference type="GO" id="GO:0071555">
    <property type="term" value="P:cell wall organization"/>
    <property type="evidence" value="ECO:0007669"/>
    <property type="project" value="UniProtKB-KW"/>
</dbReference>
<dbReference type="InterPro" id="IPR001264">
    <property type="entry name" value="Glyco_trans_51"/>
</dbReference>
<comment type="catalytic activity">
    <reaction evidence="12">
        <text>Preferential cleavage: (Ac)2-L-Lys-D-Ala-|-D-Ala. Also transpeptidation of peptidyl-alanyl moieties that are N-acyl substituents of D-alanine.</text>
        <dbReference type="EC" id="3.4.16.4"/>
    </reaction>
</comment>
<dbReference type="GO" id="GO:0008360">
    <property type="term" value="P:regulation of cell shape"/>
    <property type="evidence" value="ECO:0007669"/>
    <property type="project" value="UniProtKB-KW"/>
</dbReference>
<dbReference type="CDD" id="cd06577">
    <property type="entry name" value="PASTA_pknB"/>
    <property type="match status" value="1"/>
</dbReference>
<feature type="domain" description="Penicillin-binding protein transpeptidase" evidence="15">
    <location>
        <begin position="356"/>
        <end position="611"/>
    </location>
</feature>
<dbReference type="Pfam" id="PF00912">
    <property type="entry name" value="Transgly"/>
    <property type="match status" value="1"/>
</dbReference>
<evidence type="ECO:0000256" key="2">
    <source>
        <dbReference type="ARBA" id="ARBA00007739"/>
    </source>
</evidence>
<protein>
    <submittedName>
        <fullName evidence="17">Penicillin-binding protein 2D</fullName>
    </submittedName>
</protein>
<dbReference type="InterPro" id="IPR005543">
    <property type="entry name" value="PASTA_dom"/>
</dbReference>
<accession>A0A4P7QDR6</accession>
<evidence type="ECO:0000256" key="1">
    <source>
        <dbReference type="ARBA" id="ARBA00007090"/>
    </source>
</evidence>
<evidence type="ECO:0000256" key="9">
    <source>
        <dbReference type="ARBA" id="ARBA00022984"/>
    </source>
</evidence>
<dbReference type="GO" id="GO:0009002">
    <property type="term" value="F:serine-type D-Ala-D-Ala carboxypeptidase activity"/>
    <property type="evidence" value="ECO:0007669"/>
    <property type="project" value="UniProtKB-EC"/>
</dbReference>
<dbReference type="InterPro" id="IPR050396">
    <property type="entry name" value="Glycosyltr_51/Transpeptidase"/>
</dbReference>
<dbReference type="AlphaFoldDB" id="A0A4P7QDR6"/>
<evidence type="ECO:0000256" key="6">
    <source>
        <dbReference type="ARBA" id="ARBA00022679"/>
    </source>
</evidence>
<evidence type="ECO:0000256" key="7">
    <source>
        <dbReference type="ARBA" id="ARBA00022801"/>
    </source>
</evidence>
<dbReference type="RefSeq" id="WP_210726549.1">
    <property type="nucleotide sequence ID" value="NZ_CP039247.1"/>
</dbReference>
<dbReference type="Pfam" id="PF00905">
    <property type="entry name" value="Transpeptidase"/>
    <property type="match status" value="1"/>
</dbReference>
<dbReference type="FunFam" id="1.10.3810.10:FF:000001">
    <property type="entry name" value="Penicillin-binding protein 1A"/>
    <property type="match status" value="1"/>
</dbReference>
<evidence type="ECO:0000256" key="5">
    <source>
        <dbReference type="ARBA" id="ARBA00022676"/>
    </source>
</evidence>
<keyword evidence="5" id="KW-0328">Glycosyltransferase</keyword>
<comment type="similarity">
    <text evidence="1">In the C-terminal section; belongs to the transpeptidase family.</text>
</comment>
<feature type="region of interest" description="Disordered" evidence="14">
    <location>
        <begin position="749"/>
        <end position="803"/>
    </location>
</feature>
<keyword evidence="6" id="KW-0808">Transferase</keyword>
<dbReference type="InterPro" id="IPR012338">
    <property type="entry name" value="Beta-lactam/transpept-like"/>
</dbReference>
<keyword evidence="11" id="KW-0961">Cell wall biogenesis/degradation</keyword>
<dbReference type="GO" id="GO:0030288">
    <property type="term" value="C:outer membrane-bounded periplasmic space"/>
    <property type="evidence" value="ECO:0007669"/>
    <property type="project" value="TreeGrafter"/>
</dbReference>
<dbReference type="Gene3D" id="3.30.10.20">
    <property type="match status" value="1"/>
</dbReference>
<keyword evidence="9" id="KW-0573">Peptidoglycan synthesis</keyword>
<evidence type="ECO:0000256" key="10">
    <source>
        <dbReference type="ARBA" id="ARBA00023268"/>
    </source>
</evidence>
<dbReference type="PANTHER" id="PTHR32282">
    <property type="entry name" value="BINDING PROTEIN TRANSPEPTIDASE, PUTATIVE-RELATED"/>
    <property type="match status" value="1"/>
</dbReference>
<reference evidence="17 18" key="1">
    <citation type="submission" date="2019-04" db="EMBL/GenBank/DDBJ databases">
        <title>Corynebacterium endometrii sp. nov., isolated from the uterus of a cow with endometritis.</title>
        <authorList>
            <person name="Ballas P."/>
            <person name="Ruckert C."/>
            <person name="Wagener K."/>
            <person name="Drillich M."/>
            <person name="Kaempfer P."/>
            <person name="Busse H.-J."/>
            <person name="Ehling-Schulz M."/>
        </authorList>
    </citation>
    <scope>NUCLEOTIDE SEQUENCE [LARGE SCALE GENOMIC DNA]</scope>
    <source>
        <strain evidence="17 18">LMM-1653</strain>
    </source>
</reference>
<comment type="similarity">
    <text evidence="2">In the N-terminal section; belongs to the glycosyltransferase 51 family.</text>
</comment>